<organism evidence="5">
    <name type="scientific">Amphimedon queenslandica</name>
    <name type="common">Sponge</name>
    <dbReference type="NCBI Taxonomy" id="400682"/>
    <lineage>
        <taxon>Eukaryota</taxon>
        <taxon>Metazoa</taxon>
        <taxon>Porifera</taxon>
        <taxon>Demospongiae</taxon>
        <taxon>Heteroscleromorpha</taxon>
        <taxon>Haplosclerida</taxon>
        <taxon>Niphatidae</taxon>
        <taxon>Amphimedon</taxon>
    </lineage>
</organism>
<gene>
    <name evidence="5" type="primary">105316474</name>
</gene>
<dbReference type="EnsemblMetazoa" id="XM_020007471.1">
    <property type="protein sequence ID" value="XP_019863030.1"/>
    <property type="gene ID" value="LOC105316474"/>
</dbReference>
<dbReference type="OrthoDB" id="39591at2759"/>
<dbReference type="InterPro" id="IPR051651">
    <property type="entry name" value="DMTF1_DNA-bind_reg"/>
</dbReference>
<dbReference type="SUPFAM" id="SSF46689">
    <property type="entry name" value="Homeodomain-like"/>
    <property type="match status" value="2"/>
</dbReference>
<dbReference type="SMART" id="SM00717">
    <property type="entry name" value="SANT"/>
    <property type="match status" value="4"/>
</dbReference>
<evidence type="ECO:0000256" key="1">
    <source>
        <dbReference type="ARBA" id="ARBA00004123"/>
    </source>
</evidence>
<proteinExistence type="predicted"/>
<dbReference type="InParanoid" id="A0A1X7VLH7"/>
<dbReference type="Gene3D" id="1.10.10.60">
    <property type="entry name" value="Homeodomain-like"/>
    <property type="match status" value="2"/>
</dbReference>
<reference evidence="6" key="1">
    <citation type="journal article" date="2010" name="Nature">
        <title>The Amphimedon queenslandica genome and the evolution of animal complexity.</title>
        <authorList>
            <person name="Srivastava M."/>
            <person name="Simakov O."/>
            <person name="Chapman J."/>
            <person name="Fahey B."/>
            <person name="Gauthier M.E."/>
            <person name="Mitros T."/>
            <person name="Richards G.S."/>
            <person name="Conaco C."/>
            <person name="Dacre M."/>
            <person name="Hellsten U."/>
            <person name="Larroux C."/>
            <person name="Putnam N.H."/>
            <person name="Stanke M."/>
            <person name="Adamska M."/>
            <person name="Darling A."/>
            <person name="Degnan S.M."/>
            <person name="Oakley T.H."/>
            <person name="Plachetzki D.C."/>
            <person name="Zhai Y."/>
            <person name="Adamski M."/>
            <person name="Calcino A."/>
            <person name="Cummins S.F."/>
            <person name="Goodstein D.M."/>
            <person name="Harris C."/>
            <person name="Jackson D.J."/>
            <person name="Leys S.P."/>
            <person name="Shu S."/>
            <person name="Woodcroft B.J."/>
            <person name="Vervoort M."/>
            <person name="Kosik K.S."/>
            <person name="Manning G."/>
            <person name="Degnan B.M."/>
            <person name="Rokhsar D.S."/>
        </authorList>
    </citation>
    <scope>NUCLEOTIDE SEQUENCE [LARGE SCALE GENOMIC DNA]</scope>
</reference>
<dbReference type="Pfam" id="PF13921">
    <property type="entry name" value="Myb_DNA-bind_6"/>
    <property type="match status" value="1"/>
</dbReference>
<keyword evidence="3" id="KW-0539">Nucleus</keyword>
<dbReference type="eggNOG" id="KOG0051">
    <property type="taxonomic scope" value="Eukaryota"/>
</dbReference>
<evidence type="ECO:0000256" key="3">
    <source>
        <dbReference type="ARBA" id="ARBA00023242"/>
    </source>
</evidence>
<evidence type="ECO:0000256" key="2">
    <source>
        <dbReference type="ARBA" id="ARBA00023125"/>
    </source>
</evidence>
<dbReference type="PROSITE" id="PS50090">
    <property type="entry name" value="MYB_LIKE"/>
    <property type="match status" value="1"/>
</dbReference>
<keyword evidence="2" id="KW-0238">DNA-binding</keyword>
<name>A0A1X7VLH7_AMPQE</name>
<accession>A0A1X7VLH7</accession>
<dbReference type="InterPro" id="IPR009057">
    <property type="entry name" value="Homeodomain-like_sf"/>
</dbReference>
<evidence type="ECO:0000259" key="4">
    <source>
        <dbReference type="PROSITE" id="PS50090"/>
    </source>
</evidence>
<dbReference type="AlphaFoldDB" id="A0A1X7VLH7"/>
<dbReference type="PANTHER" id="PTHR46380:SF2">
    <property type="entry name" value="CYCLIN-D-BINDING MYB-LIKE TRANSCRIPTION FACTOR 1"/>
    <property type="match status" value="1"/>
</dbReference>
<protein>
    <recommendedName>
        <fullName evidence="4">Myb-like domain-containing protein</fullName>
    </recommendedName>
</protein>
<dbReference type="InterPro" id="IPR001005">
    <property type="entry name" value="SANT/Myb"/>
</dbReference>
<keyword evidence="6" id="KW-1185">Reference proteome</keyword>
<dbReference type="EnsemblMetazoa" id="Aqu2.1.41236_001">
    <property type="protein sequence ID" value="Aqu2.1.41236_001"/>
    <property type="gene ID" value="Aqu2.1.41236"/>
</dbReference>
<feature type="domain" description="Myb-like" evidence="4">
    <location>
        <begin position="189"/>
        <end position="249"/>
    </location>
</feature>
<reference evidence="5" key="2">
    <citation type="submission" date="2017-05" db="UniProtKB">
        <authorList>
            <consortium name="EnsemblMetazoa"/>
        </authorList>
    </citation>
    <scope>IDENTIFICATION</scope>
</reference>
<dbReference type="GO" id="GO:0000981">
    <property type="term" value="F:DNA-binding transcription factor activity, RNA polymerase II-specific"/>
    <property type="evidence" value="ECO:0007669"/>
    <property type="project" value="TreeGrafter"/>
</dbReference>
<dbReference type="PANTHER" id="PTHR46380">
    <property type="entry name" value="CYCLIN-D-BINDING MYB-LIKE TRANSCRIPTION FACTOR 1"/>
    <property type="match status" value="1"/>
</dbReference>
<dbReference type="Proteomes" id="UP000007879">
    <property type="component" value="Unassembled WGS sequence"/>
</dbReference>
<dbReference type="GO" id="GO:0005634">
    <property type="term" value="C:nucleus"/>
    <property type="evidence" value="ECO:0007669"/>
    <property type="project" value="UniProtKB-SubCell"/>
</dbReference>
<dbReference type="GO" id="GO:0000978">
    <property type="term" value="F:RNA polymerase II cis-regulatory region sequence-specific DNA binding"/>
    <property type="evidence" value="ECO:0007669"/>
    <property type="project" value="TreeGrafter"/>
</dbReference>
<dbReference type="STRING" id="400682.A0A1X7VLH7"/>
<evidence type="ECO:0000313" key="5">
    <source>
        <dbReference type="EnsemblMetazoa" id="Aqu2.1.41236_001"/>
    </source>
</evidence>
<comment type="subcellular location">
    <subcellularLocation>
        <location evidence="1">Nucleus</location>
    </subcellularLocation>
</comment>
<evidence type="ECO:0000313" key="6">
    <source>
        <dbReference type="Proteomes" id="UP000007879"/>
    </source>
</evidence>
<dbReference type="CDD" id="cd00167">
    <property type="entry name" value="SANT"/>
    <property type="match status" value="1"/>
</dbReference>
<sequence>MENIESDDDDDGITTIKYSHHWKKRQALIDEIIAHDVEAGDEEFDDEYSDLHSSFVTKASELRELQERCGEWKKGRWSKQEYDILKTNLKSYMKEFNITDINILLDNADKNIEFYRKIACNIKRPLFVVYRKLLRFFTEENYVGIWTREMNDRLVELHALHGNDWNTIGQIMGIGWATCYDHFRTVNINKKYTEGPWSSEEVDKLCQVMVREHGIEDCQLPSNVTWEMISRAVVTRSAMQCRFKWVMLLSWKLKGGEEKWTTSDDLRLIECLNEDEELEDEEDIDWERLAAAWPSARSKYFLRQKWASLKRTVPFSSSKIFRECVLYLVRHRAPALRRQLDSMAD</sequence>